<feature type="region of interest" description="Disordered" evidence="5">
    <location>
        <begin position="92"/>
        <end position="192"/>
    </location>
</feature>
<evidence type="ECO:0000313" key="8">
    <source>
        <dbReference type="RefSeq" id="XP_047012398.1"/>
    </source>
</evidence>
<dbReference type="Proteomes" id="UP000221080">
    <property type="component" value="Chromosome 7"/>
</dbReference>
<dbReference type="GO" id="GO:0006355">
    <property type="term" value="P:regulation of DNA-templated transcription"/>
    <property type="evidence" value="ECO:0007669"/>
    <property type="project" value="InterPro"/>
</dbReference>
<reference evidence="8" key="2">
    <citation type="submission" date="2025-08" db="UniProtKB">
        <authorList>
            <consortium name="RefSeq"/>
        </authorList>
    </citation>
    <scope>IDENTIFICATION</scope>
    <source>
        <tissue evidence="8">Blood</tissue>
    </source>
</reference>
<dbReference type="RefSeq" id="XP_047012398.1">
    <property type="nucleotide sequence ID" value="XM_047156442.2"/>
</dbReference>
<dbReference type="SUPFAM" id="SSF158457">
    <property type="entry name" value="Orange domain-like"/>
    <property type="match status" value="1"/>
</dbReference>
<proteinExistence type="predicted"/>
<feature type="compositionally biased region" description="Low complexity" evidence="5">
    <location>
        <begin position="92"/>
        <end position="121"/>
    </location>
</feature>
<sequence>MVDAYNLDQSKLEKADVLEITVQHMEGLQRGLGPAASQGPSVTFESRQRYSSGYIQCMHEVHNLLLNCPGMDKSLGARLLNHLLKALPQISGESGATSSAGTTSPVPLPTSPTQSPLALPSFQPRPLHLHTPPSPVSPPPPSSPHCSPGILLQREGAGMRPSPPRSPSPQPLAPSALPPAFPGGDPSMWRPW</sequence>
<dbReference type="InterPro" id="IPR036638">
    <property type="entry name" value="HLH_DNA-bd_sf"/>
</dbReference>
<accession>A0A979EX15</accession>
<feature type="compositionally biased region" description="Pro residues" evidence="5">
    <location>
        <begin position="132"/>
        <end position="143"/>
    </location>
</feature>
<evidence type="ECO:0000256" key="5">
    <source>
        <dbReference type="SAM" id="MobiDB-lite"/>
    </source>
</evidence>
<comment type="subcellular location">
    <subcellularLocation>
        <location evidence="1">Nucleus</location>
    </subcellularLocation>
</comment>
<dbReference type="GO" id="GO:0003677">
    <property type="term" value="F:DNA binding"/>
    <property type="evidence" value="ECO:0007669"/>
    <property type="project" value="InterPro"/>
</dbReference>
<keyword evidence="2" id="KW-0805">Transcription regulation</keyword>
<evidence type="ECO:0000256" key="2">
    <source>
        <dbReference type="ARBA" id="ARBA00023015"/>
    </source>
</evidence>
<keyword evidence="4" id="KW-0539">Nucleus</keyword>
<dbReference type="Gene3D" id="6.10.250.980">
    <property type="match status" value="1"/>
</dbReference>
<evidence type="ECO:0000256" key="1">
    <source>
        <dbReference type="ARBA" id="ARBA00004123"/>
    </source>
</evidence>
<feature type="domain" description="Orange" evidence="6">
    <location>
        <begin position="50"/>
        <end position="83"/>
    </location>
</feature>
<dbReference type="PROSITE" id="PS51054">
    <property type="entry name" value="ORANGE"/>
    <property type="match status" value="1"/>
</dbReference>
<evidence type="ECO:0000256" key="3">
    <source>
        <dbReference type="ARBA" id="ARBA00023163"/>
    </source>
</evidence>
<dbReference type="CTD" id="323656"/>
<dbReference type="InterPro" id="IPR050370">
    <property type="entry name" value="HES_HEY"/>
</dbReference>
<name>A0A979EX15_ICTPU</name>
<evidence type="ECO:0000313" key="7">
    <source>
        <dbReference type="Proteomes" id="UP000221080"/>
    </source>
</evidence>
<dbReference type="PANTHER" id="PTHR10985">
    <property type="entry name" value="BASIC HELIX-LOOP-HELIX TRANSCRIPTION FACTOR, HES-RELATED"/>
    <property type="match status" value="1"/>
</dbReference>
<organism evidence="7 8">
    <name type="scientific">Ictalurus punctatus</name>
    <name type="common">Channel catfish</name>
    <name type="synonym">Silurus punctatus</name>
    <dbReference type="NCBI Taxonomy" id="7998"/>
    <lineage>
        <taxon>Eukaryota</taxon>
        <taxon>Metazoa</taxon>
        <taxon>Chordata</taxon>
        <taxon>Craniata</taxon>
        <taxon>Vertebrata</taxon>
        <taxon>Euteleostomi</taxon>
        <taxon>Actinopterygii</taxon>
        <taxon>Neopterygii</taxon>
        <taxon>Teleostei</taxon>
        <taxon>Ostariophysi</taxon>
        <taxon>Siluriformes</taxon>
        <taxon>Ictaluridae</taxon>
        <taxon>Ictalurus</taxon>
    </lineage>
</organism>
<keyword evidence="3" id="KW-0804">Transcription</keyword>
<dbReference type="GO" id="GO:0005634">
    <property type="term" value="C:nucleus"/>
    <property type="evidence" value="ECO:0007669"/>
    <property type="project" value="UniProtKB-SubCell"/>
</dbReference>
<evidence type="ECO:0000259" key="6">
    <source>
        <dbReference type="PROSITE" id="PS51054"/>
    </source>
</evidence>
<dbReference type="GO" id="GO:0046983">
    <property type="term" value="F:protein dimerization activity"/>
    <property type="evidence" value="ECO:0007669"/>
    <property type="project" value="InterPro"/>
</dbReference>
<reference evidence="7" key="1">
    <citation type="journal article" date="2016" name="Nat. Commun.">
        <title>The channel catfish genome sequence provides insights into the evolution of scale formation in teleosts.</title>
        <authorList>
            <person name="Liu Z."/>
            <person name="Liu S."/>
            <person name="Yao J."/>
            <person name="Bao L."/>
            <person name="Zhang J."/>
            <person name="Li Y."/>
            <person name="Jiang C."/>
            <person name="Sun L."/>
            <person name="Wang R."/>
            <person name="Zhang Y."/>
            <person name="Zhou T."/>
            <person name="Zeng Q."/>
            <person name="Fu Q."/>
            <person name="Gao S."/>
            <person name="Li N."/>
            <person name="Koren S."/>
            <person name="Jiang Y."/>
            <person name="Zimin A."/>
            <person name="Xu P."/>
            <person name="Phillippy A.M."/>
            <person name="Geng X."/>
            <person name="Song L."/>
            <person name="Sun F."/>
            <person name="Li C."/>
            <person name="Wang X."/>
            <person name="Chen A."/>
            <person name="Jin Y."/>
            <person name="Yuan Z."/>
            <person name="Yang Y."/>
            <person name="Tan S."/>
            <person name="Peatman E."/>
            <person name="Lu J."/>
            <person name="Qin Z."/>
            <person name="Dunham R."/>
            <person name="Li Z."/>
            <person name="Sonstegard T."/>
            <person name="Feng J."/>
            <person name="Danzmann R.G."/>
            <person name="Schroeder S."/>
            <person name="Scheffler B."/>
            <person name="Duke M.V."/>
            <person name="Ballard L."/>
            <person name="Kucuktas H."/>
            <person name="Kaltenboeck L."/>
            <person name="Liu H."/>
            <person name="Armbruster J."/>
            <person name="Xie Y."/>
            <person name="Kirby M.L."/>
            <person name="Tian Y."/>
            <person name="Flanagan M.E."/>
            <person name="Mu W."/>
            <person name="Waldbieser G.C."/>
        </authorList>
    </citation>
    <scope>NUCLEOTIDE SEQUENCE [LARGE SCALE GENOMIC DNA]</scope>
    <source>
        <strain evidence="7">SDA103</strain>
    </source>
</reference>
<keyword evidence="7" id="KW-1185">Reference proteome</keyword>
<gene>
    <name evidence="8" type="primary">her8a</name>
</gene>
<evidence type="ECO:0000256" key="4">
    <source>
        <dbReference type="ARBA" id="ARBA00023242"/>
    </source>
</evidence>
<dbReference type="AlphaFoldDB" id="A0A979EX15"/>
<feature type="compositionally biased region" description="Pro residues" evidence="5">
    <location>
        <begin position="161"/>
        <end position="181"/>
    </location>
</feature>
<dbReference type="GeneID" id="108267186"/>
<dbReference type="Gene3D" id="4.10.280.10">
    <property type="entry name" value="Helix-loop-helix DNA-binding domain"/>
    <property type="match status" value="1"/>
</dbReference>
<dbReference type="SMART" id="SM00511">
    <property type="entry name" value="ORANGE"/>
    <property type="match status" value="1"/>
</dbReference>
<dbReference type="InterPro" id="IPR003650">
    <property type="entry name" value="Orange_dom"/>
</dbReference>
<dbReference type="Pfam" id="PF07527">
    <property type="entry name" value="Hairy_orange"/>
    <property type="match status" value="1"/>
</dbReference>
<protein>
    <submittedName>
        <fullName evidence="8">Hairy-related 8a isoform X2</fullName>
    </submittedName>
</protein>